<comment type="function">
    <text evidence="12 13">RNA polymerase that catalyzes the synthesis of short RNA molecules used as primers for DNA polymerase during DNA replication.</text>
</comment>
<keyword evidence="3 12" id="KW-0808">Transferase</keyword>
<keyword evidence="2 12" id="KW-0639">Primosome</keyword>
<dbReference type="GO" id="GO:0003677">
    <property type="term" value="F:DNA binding"/>
    <property type="evidence" value="ECO:0007669"/>
    <property type="project" value="UniProtKB-KW"/>
</dbReference>
<dbReference type="FunFam" id="3.90.980.10:FF:000001">
    <property type="entry name" value="DNA primase"/>
    <property type="match status" value="1"/>
</dbReference>
<sequence>MFVAQRIPQEVIDEVRSKTNIVEVVGQYVQLKKAGKNYSGLCPFHEEKTPSFSVAEDKQMFYCFGCGKGGNVFTFLQELEGLNFPEAVKRVADLEQIPLAFEIRSEPVSEVSSQQRQLLALHERVRDLYHHILMNTKVGEEALNYLHERGLNDELIEEFNIGFAPNERGFLVQVCQQDKIETAVMENSGLFVQREDGSFNDRFYQRVMFPLNDPRGRTVGFSGRLLVSKDFSGENQPKYLNSPETELFNKRQVLFNFDKARNEIRKQGEAILFEGFMDVLAAWQAGIKIGLASMGTSLTEQQIRAIERLTSHVILAYDGDSAGLTATERALRLLTDHSRLQLSAVTIPEKLDPDEYLRKYGAEELRNLLQHGRQTPFVFKMNYLEKGLNLENENDRLIYLNELVDELVKVQSPMEQDLYLGQLSERFDITREGLKQQLKQARRSQRSERREQRQVIDTTAPVPQKSSLSIVEKAERMLLYRGMNERSVRERLVQDEVQFVHDQYQELLLHLDSYMMVHDQFVLADFLNYLQEDSMKRLIIEISVLQMSEDSTEEEIYDLMQVISQAGIADEIKKRQKEQLEARKAGNQQRELELTIQIIELTKRLKQAEM</sequence>
<comment type="subunit">
    <text evidence="12">Monomer. Interacts with DnaB.</text>
</comment>
<dbReference type="GO" id="GO:1990077">
    <property type="term" value="C:primosome complex"/>
    <property type="evidence" value="ECO:0007669"/>
    <property type="project" value="UniProtKB-KW"/>
</dbReference>
<dbReference type="InterPro" id="IPR006295">
    <property type="entry name" value="DNA_primase_DnaG"/>
</dbReference>
<dbReference type="PIRSF" id="PIRSF002811">
    <property type="entry name" value="DnaG"/>
    <property type="match status" value="1"/>
</dbReference>
<evidence type="ECO:0000256" key="6">
    <source>
        <dbReference type="ARBA" id="ARBA00022723"/>
    </source>
</evidence>
<keyword evidence="4 12" id="KW-0548">Nucleotidyltransferase</keyword>
<accession>A0A4P5P4N4</accession>
<dbReference type="InterPro" id="IPR036977">
    <property type="entry name" value="DNA_primase_Znf_CHC2"/>
</dbReference>
<feature type="domain" description="Toprim" evidence="16">
    <location>
        <begin position="268"/>
        <end position="350"/>
    </location>
</feature>
<evidence type="ECO:0000256" key="1">
    <source>
        <dbReference type="ARBA" id="ARBA00022478"/>
    </source>
</evidence>
<keyword evidence="6 12" id="KW-0479">Metal-binding</keyword>
<keyword evidence="9" id="KW-0460">Magnesium</keyword>
<evidence type="ECO:0000256" key="4">
    <source>
        <dbReference type="ARBA" id="ARBA00022695"/>
    </source>
</evidence>
<keyword evidence="8 12" id="KW-0862">Zinc</keyword>
<keyword evidence="11 12" id="KW-0804">Transcription</keyword>
<dbReference type="InterPro" id="IPR019475">
    <property type="entry name" value="DNA_primase_DnaB-bd"/>
</dbReference>
<evidence type="ECO:0000256" key="11">
    <source>
        <dbReference type="ARBA" id="ARBA00023163"/>
    </source>
</evidence>
<comment type="catalytic activity">
    <reaction evidence="12">
        <text>ssDNA + n NTP = ssDNA/pppN(pN)n-1 hybrid + (n-1) diphosphate.</text>
        <dbReference type="EC" id="2.7.7.101"/>
    </reaction>
</comment>
<dbReference type="Gene3D" id="3.40.1360.10">
    <property type="match status" value="1"/>
</dbReference>
<dbReference type="Pfam" id="PF10410">
    <property type="entry name" value="DnaB_bind"/>
    <property type="match status" value="1"/>
</dbReference>
<evidence type="ECO:0000256" key="5">
    <source>
        <dbReference type="ARBA" id="ARBA00022705"/>
    </source>
</evidence>
<dbReference type="CDD" id="cd03364">
    <property type="entry name" value="TOPRIM_DnaG_primases"/>
    <property type="match status" value="1"/>
</dbReference>
<dbReference type="InterPro" id="IPR030846">
    <property type="entry name" value="DnaG_bac"/>
</dbReference>
<dbReference type="InterPro" id="IPR037068">
    <property type="entry name" value="DNA_primase_core_N_sf"/>
</dbReference>
<evidence type="ECO:0000256" key="8">
    <source>
        <dbReference type="ARBA" id="ARBA00022833"/>
    </source>
</evidence>
<dbReference type="HAMAP" id="MF_00974">
    <property type="entry name" value="DNA_primase_DnaG"/>
    <property type="match status" value="1"/>
</dbReference>
<evidence type="ECO:0000256" key="7">
    <source>
        <dbReference type="ARBA" id="ARBA00022771"/>
    </source>
</evidence>
<dbReference type="Gene3D" id="3.90.580.10">
    <property type="entry name" value="Zinc finger, CHC2-type domain"/>
    <property type="match status" value="1"/>
</dbReference>
<dbReference type="GO" id="GO:0003899">
    <property type="term" value="F:DNA-directed RNA polymerase activity"/>
    <property type="evidence" value="ECO:0007669"/>
    <property type="project" value="UniProtKB-UniRule"/>
</dbReference>
<name>A0A4P5P4N4_9ENTE</name>
<comment type="cofactor">
    <cofactor evidence="12 13 14">
        <name>Zn(2+)</name>
        <dbReference type="ChEBI" id="CHEBI:29105"/>
    </cofactor>
    <text evidence="12 13 14">Binds 1 zinc ion per monomer.</text>
</comment>
<keyword evidence="7 12" id="KW-0863">Zinc-finger</keyword>
<dbReference type="InterPro" id="IPR006171">
    <property type="entry name" value="TOPRIM_dom"/>
</dbReference>
<dbReference type="InterPro" id="IPR050219">
    <property type="entry name" value="DnaG_primase"/>
</dbReference>
<dbReference type="GO" id="GO:0000428">
    <property type="term" value="C:DNA-directed RNA polymerase complex"/>
    <property type="evidence" value="ECO:0007669"/>
    <property type="project" value="UniProtKB-KW"/>
</dbReference>
<evidence type="ECO:0000256" key="2">
    <source>
        <dbReference type="ARBA" id="ARBA00022515"/>
    </source>
</evidence>
<dbReference type="PANTHER" id="PTHR30313:SF2">
    <property type="entry name" value="DNA PRIMASE"/>
    <property type="match status" value="1"/>
</dbReference>
<dbReference type="SMART" id="SM00400">
    <property type="entry name" value="ZnF_CHCC"/>
    <property type="match status" value="1"/>
</dbReference>
<dbReference type="SUPFAM" id="SSF56731">
    <property type="entry name" value="DNA primase core"/>
    <property type="match status" value="1"/>
</dbReference>
<dbReference type="PANTHER" id="PTHR30313">
    <property type="entry name" value="DNA PRIMASE"/>
    <property type="match status" value="1"/>
</dbReference>
<proteinExistence type="inferred from homology"/>
<comment type="caution">
    <text evidence="17">The sequence shown here is derived from an EMBL/GenBank/DDBJ whole genome shotgun (WGS) entry which is preliminary data.</text>
</comment>
<dbReference type="InterPro" id="IPR002694">
    <property type="entry name" value="Znf_CHC2"/>
</dbReference>
<dbReference type="Gene3D" id="3.90.980.10">
    <property type="entry name" value="DNA primase, catalytic core, N-terminal domain"/>
    <property type="match status" value="1"/>
</dbReference>
<keyword evidence="5 12" id="KW-0235">DNA replication</keyword>
<gene>
    <name evidence="12 17" type="primary">dnaG</name>
    <name evidence="17" type="ORF">NRIC_06660</name>
</gene>
<dbReference type="GO" id="GO:0005737">
    <property type="term" value="C:cytoplasm"/>
    <property type="evidence" value="ECO:0007669"/>
    <property type="project" value="TreeGrafter"/>
</dbReference>
<evidence type="ECO:0000259" key="16">
    <source>
        <dbReference type="PROSITE" id="PS50880"/>
    </source>
</evidence>
<keyword evidence="10 12" id="KW-0238">DNA-binding</keyword>
<comment type="similarity">
    <text evidence="12 13">Belongs to the DnaG primase family.</text>
</comment>
<protein>
    <recommendedName>
        <fullName evidence="12 13">DNA primase</fullName>
        <ecNumber evidence="12">2.7.7.101</ecNumber>
    </recommendedName>
</protein>
<evidence type="ECO:0000313" key="18">
    <source>
        <dbReference type="Proteomes" id="UP000290567"/>
    </source>
</evidence>
<dbReference type="InterPro" id="IPR013264">
    <property type="entry name" value="DNAG_N"/>
</dbReference>
<dbReference type="EMBL" id="BJCC01000006">
    <property type="protein sequence ID" value="GCF92775.1"/>
    <property type="molecule type" value="Genomic_DNA"/>
</dbReference>
<feature type="region of interest" description="Disordered" evidence="15">
    <location>
        <begin position="438"/>
        <end position="461"/>
    </location>
</feature>
<evidence type="ECO:0000256" key="15">
    <source>
        <dbReference type="SAM" id="MobiDB-lite"/>
    </source>
</evidence>
<dbReference type="EC" id="2.7.7.101" evidence="12"/>
<dbReference type="GO" id="GO:0006269">
    <property type="term" value="P:DNA replication, synthesis of primer"/>
    <property type="evidence" value="ECO:0007669"/>
    <property type="project" value="UniProtKB-UniRule"/>
</dbReference>
<dbReference type="InterPro" id="IPR016136">
    <property type="entry name" value="DNA_helicase_N/primase_C"/>
</dbReference>
<evidence type="ECO:0000256" key="14">
    <source>
        <dbReference type="PIRSR" id="PIRSR002811-1"/>
    </source>
</evidence>
<dbReference type="SUPFAM" id="SSF57783">
    <property type="entry name" value="Zinc beta-ribbon"/>
    <property type="match status" value="1"/>
</dbReference>
<dbReference type="Proteomes" id="UP000290567">
    <property type="component" value="Unassembled WGS sequence"/>
</dbReference>
<organism evidence="17 18">
    <name type="scientific">Enterococcus florum</name>
    <dbReference type="NCBI Taxonomy" id="2480627"/>
    <lineage>
        <taxon>Bacteria</taxon>
        <taxon>Bacillati</taxon>
        <taxon>Bacillota</taxon>
        <taxon>Bacilli</taxon>
        <taxon>Lactobacillales</taxon>
        <taxon>Enterococcaceae</taxon>
        <taxon>Enterococcus</taxon>
    </lineage>
</organism>
<dbReference type="AlphaFoldDB" id="A0A4P5P4N4"/>
<dbReference type="Gene3D" id="1.10.860.10">
    <property type="entry name" value="DNAb Helicase, Chain A"/>
    <property type="match status" value="1"/>
</dbReference>
<evidence type="ECO:0000256" key="3">
    <source>
        <dbReference type="ARBA" id="ARBA00022679"/>
    </source>
</evidence>
<evidence type="ECO:0000256" key="10">
    <source>
        <dbReference type="ARBA" id="ARBA00023125"/>
    </source>
</evidence>
<dbReference type="GO" id="GO:0008270">
    <property type="term" value="F:zinc ion binding"/>
    <property type="evidence" value="ECO:0007669"/>
    <property type="project" value="UniProtKB-UniRule"/>
</dbReference>
<dbReference type="FunFam" id="3.90.580.10:FF:000001">
    <property type="entry name" value="DNA primase"/>
    <property type="match status" value="1"/>
</dbReference>
<comment type="domain">
    <text evidence="12">Contains an N-terminal zinc-binding domain, a central core domain that contains the primase activity, and a C-terminal DnaB-binding domain.</text>
</comment>
<keyword evidence="1 12" id="KW-0240">DNA-directed RNA polymerase</keyword>
<feature type="zinc finger region" description="CHC2-type" evidence="12 14">
    <location>
        <begin position="42"/>
        <end position="66"/>
    </location>
</feature>
<feature type="compositionally biased region" description="Basic and acidic residues" evidence="15">
    <location>
        <begin position="445"/>
        <end position="454"/>
    </location>
</feature>
<dbReference type="Pfam" id="PF01807">
    <property type="entry name" value="Zn_ribbon_DnaG"/>
    <property type="match status" value="1"/>
</dbReference>
<dbReference type="NCBIfam" id="TIGR01391">
    <property type="entry name" value="dnaG"/>
    <property type="match status" value="1"/>
</dbReference>
<dbReference type="PROSITE" id="PS50880">
    <property type="entry name" value="TOPRIM"/>
    <property type="match status" value="1"/>
</dbReference>
<reference evidence="18" key="1">
    <citation type="submission" date="2019-02" db="EMBL/GenBank/DDBJ databases">
        <title>Draft genome sequence of Enterococcus sp. Gos25-1.</title>
        <authorList>
            <person name="Tanaka N."/>
            <person name="Shiwa Y."/>
            <person name="Fujita N."/>
        </authorList>
    </citation>
    <scope>NUCLEOTIDE SEQUENCE [LARGE SCALE GENOMIC DNA]</scope>
    <source>
        <strain evidence="18">Gos25-1</strain>
    </source>
</reference>
<dbReference type="Pfam" id="PF08275">
    <property type="entry name" value="DNAG_N"/>
    <property type="match status" value="1"/>
</dbReference>
<evidence type="ECO:0000313" key="17">
    <source>
        <dbReference type="EMBL" id="GCF92775.1"/>
    </source>
</evidence>
<dbReference type="SMART" id="SM00493">
    <property type="entry name" value="TOPRIM"/>
    <property type="match status" value="1"/>
</dbReference>
<dbReference type="InterPro" id="IPR034151">
    <property type="entry name" value="TOPRIM_DnaG_bac"/>
</dbReference>
<evidence type="ECO:0000256" key="12">
    <source>
        <dbReference type="HAMAP-Rule" id="MF_00974"/>
    </source>
</evidence>
<dbReference type="Pfam" id="PF13155">
    <property type="entry name" value="Toprim_2"/>
    <property type="match status" value="1"/>
</dbReference>
<evidence type="ECO:0000256" key="9">
    <source>
        <dbReference type="ARBA" id="ARBA00022842"/>
    </source>
</evidence>
<keyword evidence="18" id="KW-1185">Reference proteome</keyword>
<evidence type="ECO:0000256" key="13">
    <source>
        <dbReference type="PIRNR" id="PIRNR002811"/>
    </source>
</evidence>